<dbReference type="PROSITE" id="PS50290">
    <property type="entry name" value="PI3_4_KINASE_3"/>
    <property type="match status" value="1"/>
</dbReference>
<dbReference type="PROSITE" id="PS51190">
    <property type="entry name" value="FATC"/>
    <property type="match status" value="1"/>
</dbReference>
<keyword evidence="2" id="KW-0723">Serine/threonine-protein kinase</keyword>
<feature type="domain" description="PI3K/PI4K catalytic" evidence="6">
    <location>
        <begin position="1146"/>
        <end position="1516"/>
    </location>
</feature>
<dbReference type="InterPro" id="IPR036940">
    <property type="entry name" value="PI3/4_kinase_cat_sf"/>
</dbReference>
<dbReference type="Gene3D" id="1.10.1070.11">
    <property type="entry name" value="Phosphatidylinositol 3-/4-kinase, catalytic domain"/>
    <property type="match status" value="1"/>
</dbReference>
<keyword evidence="8" id="KW-0418">Kinase</keyword>
<name>A0A4V2JVF7_9MICR</name>
<dbReference type="GO" id="GO:0005634">
    <property type="term" value="C:nucleus"/>
    <property type="evidence" value="ECO:0007669"/>
    <property type="project" value="UniProtKB-SubCell"/>
</dbReference>
<evidence type="ECO:0000256" key="3">
    <source>
        <dbReference type="ARBA" id="ARBA00022763"/>
    </source>
</evidence>
<organism evidence="8 9">
    <name type="scientific">Hamiltosporidium tvaerminnensis</name>
    <dbReference type="NCBI Taxonomy" id="1176355"/>
    <lineage>
        <taxon>Eukaryota</taxon>
        <taxon>Fungi</taxon>
        <taxon>Fungi incertae sedis</taxon>
        <taxon>Microsporidia</taxon>
        <taxon>Dubosqiidae</taxon>
        <taxon>Hamiltosporidium</taxon>
    </lineage>
</organism>
<dbReference type="SUPFAM" id="SSF141571">
    <property type="entry name" value="Pentapeptide repeat-like"/>
    <property type="match status" value="1"/>
</dbReference>
<dbReference type="SMART" id="SM00146">
    <property type="entry name" value="PI3Kc"/>
    <property type="match status" value="1"/>
</dbReference>
<dbReference type="GO" id="GO:0000723">
    <property type="term" value="P:telomere maintenance"/>
    <property type="evidence" value="ECO:0007669"/>
    <property type="project" value="TreeGrafter"/>
</dbReference>
<evidence type="ECO:0000313" key="9">
    <source>
        <dbReference type="Proteomes" id="UP000292362"/>
    </source>
</evidence>
<dbReference type="InterPro" id="IPR011009">
    <property type="entry name" value="Kinase-like_dom_sf"/>
</dbReference>
<dbReference type="GO" id="GO:0000077">
    <property type="term" value="P:DNA damage checkpoint signaling"/>
    <property type="evidence" value="ECO:0007669"/>
    <property type="project" value="TreeGrafter"/>
</dbReference>
<accession>A0A4V2JVF7</accession>
<evidence type="ECO:0000256" key="1">
    <source>
        <dbReference type="ARBA" id="ARBA00004123"/>
    </source>
</evidence>
<dbReference type="Proteomes" id="UP000292362">
    <property type="component" value="Unassembled WGS sequence"/>
</dbReference>
<dbReference type="EMBL" id="PITJ01000210">
    <property type="protein sequence ID" value="TBU03922.1"/>
    <property type="molecule type" value="Genomic_DNA"/>
</dbReference>
<evidence type="ECO:0000256" key="5">
    <source>
        <dbReference type="SAM" id="MobiDB-lite"/>
    </source>
</evidence>
<proteinExistence type="predicted"/>
<keyword evidence="3" id="KW-0227">DNA damage</keyword>
<dbReference type="InterPro" id="IPR003152">
    <property type="entry name" value="FATC_dom"/>
</dbReference>
<sequence length="1521" mass="172302">GVNNKDSSYKGVNNRDSNIKGLNTTNTIHPVNNTINPTLNTLIDLLYNMSFSLDRKVVKYIGLMNYVLGVKIIDDNIVYRCYNTINDVYGVIRIVEIIIREGNDYKGNEDSDIKGVILERECCSNIKGVNNKSTLEGVNKSMLEGVNNMDCNLKGVSDMGSNLKGVNNTSYKQHPFNNTPYNYHPFNNTPGNYNHINTPSSSLSPFYDKLAFLYFKIQDYYSLKGVSNMININMKMFYDLCLERKYLYAYKVLKYVKDSNLQGDIEEISKELEKWSNKGGVSNKGSILKGVKYNDSNIKGVNARGSNYNPFNNNTSNYNPFNNTNTHHPFINNNTHHPFINSTIDTLNTNTLYSKELLHLIGDIHILKETNNITPLIIRRSLDNNNPILIDYSINLINSYISNIGGVSNMSCNLKGVSNMGCNLKGVSNSSSKLKGVSNISSNLKGVSNMSSNQHPFNNNTNNYHPFNYQSSNQHPLNKTLYEQHPLKNTLYEQNPLNNTLYEQHPFNKLSSNITPPYLLTSYLSYLKVLRLKHLRLNKQYDLFNEEIVEELLNNNFIVLYEQSKYYLTINRKRKALECINRLISILEGVNYKDSNYMGDNYRDTKQQGVNYRDTKQQGVNISTNKQDPVNKSTYKQDPVNISTNTYYPINNSTNTYHPFNDDTITNNNNTSYIYYNKSVLLQTKIKQDTILWNNIHKRMLNSEKMFYLKGKYFYIISPFISLQSYIESVKYGNKYVYETIPVILHIYCEILTGGDMLGVGGVSDSSIGIKGVKTTTSNLKGVSNSTYKQQGVNTTTSNLKGVSNTTYKQQGVSNNTSNLKCVNNSTYKQQGVNNNTSNLKGVNNNPNKQHPLNTTTSTLYTFFTDTPISYFLPFYSQILSKLSHTDISIVNNISLLLTRMLNNLPYKCTYNTLISINSTNTDVRKRIDSILKGVNSLCKKVLYDVGVLSKYFVSIGKLKRENIINRCVKGVKGEDMLEGVNNKGIGLEGVNNNGIGLEGVNNKEIGLEGVNGKGSNIKGVSNKSSNIKGVNDKSSNIKGVNDKDSNIKGVNDKSINIKGVNNTTIKQEGVNNTTNLQQGVNNTNIKQHPFNTTHKPNLNLKTTTNHNTLPPNTYSLLKVFPDINTIFPLEAVIPNRKSNIKITGVKDSIYIYNSLQCPKRIELIGENGKIYSIMCKSKDDLRKDKRFMELNELLNTILVRDIRNSKRVYNLDNNINLDNIFNLDNIVNLDSNISKFNLDNIDSIDNIGNNIDGNNNINNNNNINTNTTYNSYIRTYNVVPIDSSNGILEIVGNLRSFRNICEEYLKERDVILSVIMNKYRSRKKIGIEDFRGVCDEVGRVFYKFVQECTNNYDWYLRLKNFTISYAVMCVVGYFMGLGDRHGENILMDTVTAEAVHVDLSCIFDSGKMLEIREVVPFRLTQNIVCGFGCVGVEGLFRRTMEDVLKCLVCNKELIVSNLLGFVYDPLFEWSRRGGPNKGCNDVISGLFDKLKIKDVNERVNELIEEACDDVNLANMYIGLM</sequence>
<dbReference type="GO" id="GO:0005694">
    <property type="term" value="C:chromosome"/>
    <property type="evidence" value="ECO:0007669"/>
    <property type="project" value="TreeGrafter"/>
</dbReference>
<dbReference type="InterPro" id="IPR050517">
    <property type="entry name" value="DDR_Repair_Kinase"/>
</dbReference>
<evidence type="ECO:0000313" key="8">
    <source>
        <dbReference type="EMBL" id="TBU03922.1"/>
    </source>
</evidence>
<reference evidence="8 9" key="1">
    <citation type="submission" date="2017-12" db="EMBL/GenBank/DDBJ databases">
        <authorList>
            <person name="Pombert J.-F."/>
            <person name="Haag K.L."/>
            <person name="Ebert D."/>
        </authorList>
    </citation>
    <scope>NUCLEOTIDE SEQUENCE [LARGE SCALE GENOMIC DNA]</scope>
    <source>
        <strain evidence="8">FI-OER-3-3</strain>
    </source>
</reference>
<keyword evidence="4" id="KW-0539">Nucleus</keyword>
<evidence type="ECO:0000259" key="6">
    <source>
        <dbReference type="PROSITE" id="PS50290"/>
    </source>
</evidence>
<dbReference type="GO" id="GO:0006281">
    <property type="term" value="P:DNA repair"/>
    <property type="evidence" value="ECO:0007669"/>
    <property type="project" value="TreeGrafter"/>
</dbReference>
<evidence type="ECO:0000256" key="4">
    <source>
        <dbReference type="ARBA" id="ARBA00023242"/>
    </source>
</evidence>
<feature type="non-terminal residue" evidence="8">
    <location>
        <position position="1"/>
    </location>
</feature>
<gene>
    <name evidence="8" type="ORF">CWI37_0210p0010</name>
</gene>
<dbReference type="Pfam" id="PF02260">
    <property type="entry name" value="FATC"/>
    <property type="match status" value="1"/>
</dbReference>
<protein>
    <submittedName>
        <fullName evidence="8">Phosphatidylinositol kinase</fullName>
    </submittedName>
</protein>
<feature type="domain" description="FATC" evidence="7">
    <location>
        <begin position="1492"/>
        <end position="1521"/>
    </location>
</feature>
<comment type="subcellular location">
    <subcellularLocation>
        <location evidence="1">Nucleus</location>
    </subcellularLocation>
</comment>
<dbReference type="SUPFAM" id="SSF56112">
    <property type="entry name" value="Protein kinase-like (PK-like)"/>
    <property type="match status" value="1"/>
</dbReference>
<dbReference type="GO" id="GO:0004674">
    <property type="term" value="F:protein serine/threonine kinase activity"/>
    <property type="evidence" value="ECO:0007669"/>
    <property type="project" value="UniProtKB-KW"/>
</dbReference>
<dbReference type="PANTHER" id="PTHR11139:SF69">
    <property type="entry name" value="SERINE_THREONINE-PROTEIN KINASE ATR"/>
    <property type="match status" value="1"/>
</dbReference>
<feature type="region of interest" description="Disordered" evidence="5">
    <location>
        <begin position="833"/>
        <end position="852"/>
    </location>
</feature>
<dbReference type="InterPro" id="IPR000403">
    <property type="entry name" value="PI3/4_kinase_cat_dom"/>
</dbReference>
<dbReference type="Gene3D" id="3.30.1010.10">
    <property type="entry name" value="Phosphatidylinositol 3-kinase Catalytic Subunit, Chain A, domain 4"/>
    <property type="match status" value="1"/>
</dbReference>
<evidence type="ECO:0000259" key="7">
    <source>
        <dbReference type="PROSITE" id="PS51190"/>
    </source>
</evidence>
<comment type="caution">
    <text evidence="8">The sequence shown here is derived from an EMBL/GenBank/DDBJ whole genome shotgun (WGS) entry which is preliminary data.</text>
</comment>
<dbReference type="Pfam" id="PF00454">
    <property type="entry name" value="PI3_PI4_kinase"/>
    <property type="match status" value="1"/>
</dbReference>
<evidence type="ECO:0000256" key="2">
    <source>
        <dbReference type="ARBA" id="ARBA00022527"/>
    </source>
</evidence>
<keyword evidence="8" id="KW-0808">Transferase</keyword>
<dbReference type="PANTHER" id="PTHR11139">
    <property type="entry name" value="ATAXIA TELANGIECTASIA MUTATED ATM -RELATED"/>
    <property type="match status" value="1"/>
</dbReference>
<dbReference type="VEuPathDB" id="MicrosporidiaDB:CWI37_0210p0010"/>